<dbReference type="OrthoDB" id="28818at2759"/>
<comment type="caution">
    <text evidence="1">The sequence shown here is derived from an EMBL/GenBank/DDBJ whole genome shotgun (WGS) entry which is preliminary data.</text>
</comment>
<gene>
    <name evidence="1" type="ORF">PACLA_8A015714</name>
</gene>
<dbReference type="Proteomes" id="UP001152795">
    <property type="component" value="Unassembled WGS sequence"/>
</dbReference>
<name>A0A7D9L2Q9_PARCT</name>
<sequence length="130" mass="14612">MSESDEDDAISLIDKNNLDIGIYIMKSKGQSLLKAKTSQLVNSIQALNELVEKIKDLELDFNIKISAFITQEVSSIQDKRKAYANESLLHGNRALKDENKSLLQKIANLSFIVSDLNTKLKESKNEKQSL</sequence>
<proteinExistence type="predicted"/>
<evidence type="ECO:0000313" key="2">
    <source>
        <dbReference type="Proteomes" id="UP001152795"/>
    </source>
</evidence>
<organism evidence="1 2">
    <name type="scientific">Paramuricea clavata</name>
    <name type="common">Red gorgonian</name>
    <name type="synonym">Violescent sea-whip</name>
    <dbReference type="NCBI Taxonomy" id="317549"/>
    <lineage>
        <taxon>Eukaryota</taxon>
        <taxon>Metazoa</taxon>
        <taxon>Cnidaria</taxon>
        <taxon>Anthozoa</taxon>
        <taxon>Octocorallia</taxon>
        <taxon>Malacalcyonacea</taxon>
        <taxon>Plexauridae</taxon>
        <taxon>Paramuricea</taxon>
    </lineage>
</organism>
<dbReference type="AlphaFoldDB" id="A0A7D9L2Q9"/>
<keyword evidence="2" id="KW-1185">Reference proteome</keyword>
<protein>
    <submittedName>
        <fullName evidence="1">Uncharacterized protein</fullName>
    </submittedName>
</protein>
<reference evidence="1" key="1">
    <citation type="submission" date="2020-04" db="EMBL/GenBank/DDBJ databases">
        <authorList>
            <person name="Alioto T."/>
            <person name="Alioto T."/>
            <person name="Gomez Garrido J."/>
        </authorList>
    </citation>
    <scope>NUCLEOTIDE SEQUENCE</scope>
    <source>
        <strain evidence="1">A484AB</strain>
    </source>
</reference>
<accession>A0A7D9L2Q9</accession>
<evidence type="ECO:0000313" key="1">
    <source>
        <dbReference type="EMBL" id="CAB4021759.1"/>
    </source>
</evidence>
<dbReference type="EMBL" id="CACRXK020011604">
    <property type="protein sequence ID" value="CAB4021759.1"/>
    <property type="molecule type" value="Genomic_DNA"/>
</dbReference>